<sequence length="98" mass="11076">MVLDGLINDARKIPYVRIHTGEPRLRFPLSNIASEANNALIQGWPLQKAVEDMVDDIGHALKELHDLKGEARDHSVPRWARHAFLICFVLVVIALMVE</sequence>
<gene>
    <name evidence="2" type="ORF">HPBE_LOCUS12197</name>
</gene>
<proteinExistence type="predicted"/>
<reference evidence="4" key="2">
    <citation type="submission" date="2019-09" db="UniProtKB">
        <authorList>
            <consortium name="WormBaseParasite"/>
        </authorList>
    </citation>
    <scope>IDENTIFICATION</scope>
</reference>
<organism evidence="2">
    <name type="scientific">Heligmosomoides polygyrus</name>
    <name type="common">Parasitic roundworm</name>
    <dbReference type="NCBI Taxonomy" id="6339"/>
    <lineage>
        <taxon>Eukaryota</taxon>
        <taxon>Metazoa</taxon>
        <taxon>Ecdysozoa</taxon>
        <taxon>Nematoda</taxon>
        <taxon>Chromadorea</taxon>
        <taxon>Rhabditida</taxon>
        <taxon>Rhabditina</taxon>
        <taxon>Rhabditomorpha</taxon>
        <taxon>Strongyloidea</taxon>
        <taxon>Heligmosomidae</taxon>
        <taxon>Heligmosomoides</taxon>
    </lineage>
</organism>
<feature type="transmembrane region" description="Helical" evidence="1">
    <location>
        <begin position="79"/>
        <end position="97"/>
    </location>
</feature>
<evidence type="ECO:0000313" key="2">
    <source>
        <dbReference type="EMBL" id="VDO91268.1"/>
    </source>
</evidence>
<dbReference type="Proteomes" id="UP000050761">
    <property type="component" value="Unassembled WGS sequence"/>
</dbReference>
<evidence type="ECO:0000256" key="1">
    <source>
        <dbReference type="SAM" id="Phobius"/>
    </source>
</evidence>
<reference evidence="2 3" key="1">
    <citation type="submission" date="2018-11" db="EMBL/GenBank/DDBJ databases">
        <authorList>
            <consortium name="Pathogen Informatics"/>
        </authorList>
    </citation>
    <scope>NUCLEOTIDE SEQUENCE [LARGE SCALE GENOMIC DNA]</scope>
</reference>
<keyword evidence="1" id="KW-0812">Transmembrane</keyword>
<evidence type="ECO:0000313" key="4">
    <source>
        <dbReference type="WBParaSite" id="HPBE_0001219601-mRNA-1"/>
    </source>
</evidence>
<dbReference type="AlphaFoldDB" id="A0A3P8CTG7"/>
<dbReference type="WBParaSite" id="HPBE_0001219601-mRNA-1">
    <property type="protein sequence ID" value="HPBE_0001219601-mRNA-1"/>
    <property type="gene ID" value="HPBE_0001219601"/>
</dbReference>
<name>A0A3P8CTG7_HELPZ</name>
<keyword evidence="1" id="KW-1133">Transmembrane helix</keyword>
<keyword evidence="1" id="KW-0472">Membrane</keyword>
<accession>A0A3P8CTG7</accession>
<dbReference type="OrthoDB" id="5790074at2759"/>
<evidence type="ECO:0000313" key="3">
    <source>
        <dbReference type="Proteomes" id="UP000050761"/>
    </source>
</evidence>
<keyword evidence="3" id="KW-1185">Reference proteome</keyword>
<dbReference type="EMBL" id="UZAH01027395">
    <property type="protein sequence ID" value="VDO91268.1"/>
    <property type="molecule type" value="Genomic_DNA"/>
</dbReference>
<protein>
    <submittedName>
        <fullName evidence="4">Protein kinase domain-containing protein</fullName>
    </submittedName>
</protein>